<reference evidence="1" key="2">
    <citation type="submission" date="2015-03" db="EMBL/GenBank/DDBJ databases">
        <title>Genome sequence of Pseudoalteromonas citrea.</title>
        <authorList>
            <person name="Xie B.-B."/>
            <person name="Rong J.-C."/>
            <person name="Qin Q.-L."/>
            <person name="Zhang Y.-Z."/>
        </authorList>
    </citation>
    <scope>NUCLEOTIDE SEQUENCE</scope>
    <source>
        <strain evidence="1">DSM 8771</strain>
    </source>
</reference>
<dbReference type="AlphaFoldDB" id="A0AAD4AF71"/>
<accession>A0AAD4AF71</accession>
<comment type="caution">
    <text evidence="1">The sequence shown here is derived from an EMBL/GenBank/DDBJ whole genome shotgun (WGS) entry which is preliminary data.</text>
</comment>
<proteinExistence type="predicted"/>
<gene>
    <name evidence="1" type="ORF">PCIT_b0952</name>
</gene>
<evidence type="ECO:0000313" key="2">
    <source>
        <dbReference type="Proteomes" id="UP000016487"/>
    </source>
</evidence>
<name>A0AAD4AF71_9GAMM</name>
<protein>
    <submittedName>
        <fullName evidence="1">Uncharacterized protein</fullName>
    </submittedName>
</protein>
<organism evidence="1 2">
    <name type="scientific">Pseudoalteromonas citrea</name>
    <dbReference type="NCBI Taxonomy" id="43655"/>
    <lineage>
        <taxon>Bacteria</taxon>
        <taxon>Pseudomonadati</taxon>
        <taxon>Pseudomonadota</taxon>
        <taxon>Gammaproteobacteria</taxon>
        <taxon>Alteromonadales</taxon>
        <taxon>Pseudoalteromonadaceae</taxon>
        <taxon>Pseudoalteromonas</taxon>
    </lineage>
</organism>
<dbReference type="Proteomes" id="UP000016487">
    <property type="component" value="Unassembled WGS sequence"/>
</dbReference>
<reference evidence="1" key="1">
    <citation type="journal article" date="2012" name="J. Bacteriol.">
        <title>Genome sequences of type strains of seven species of the marine bacterium Pseudoalteromonas.</title>
        <authorList>
            <person name="Xie B.B."/>
            <person name="Shu Y.L."/>
            <person name="Qin Q.L."/>
            <person name="Rong J.C."/>
            <person name="Zhang X.Y."/>
            <person name="Chen X.L."/>
            <person name="Shi M."/>
            <person name="He H.L."/>
            <person name="Zhou B.C."/>
            <person name="Zhang Y.Z."/>
        </authorList>
    </citation>
    <scope>NUCLEOTIDE SEQUENCE</scope>
    <source>
        <strain evidence="1">DSM 8771</strain>
    </source>
</reference>
<sequence length="42" mass="4840">MDGCQLKSALIKLEFMNDWPYHAVLLARGLVEAQKQKELTLH</sequence>
<evidence type="ECO:0000313" key="1">
    <source>
        <dbReference type="EMBL" id="KAF7764862.1"/>
    </source>
</evidence>
<dbReference type="EMBL" id="AHBZ03000027">
    <property type="protein sequence ID" value="KAF7764862.1"/>
    <property type="molecule type" value="Genomic_DNA"/>
</dbReference>